<keyword evidence="2" id="KW-1133">Transmembrane helix</keyword>
<gene>
    <name evidence="3" type="ORF">DES52_11328</name>
</gene>
<dbReference type="RefSeq" id="WP_110887753.1">
    <property type="nucleotide sequence ID" value="NZ_QJSX01000013.1"/>
</dbReference>
<sequence>MKLSPAALAILAAVYATWLAVIAWMMTWHWSAPLIVFMLGAVLLHISVLGSPLRALVRRVQVGRGVTPRCAQQLTFAVGFVLVAACTPFAVAAQRQAEARELEARRLERAALARREAVAHAEREAAEAKRAAEQAMAEQLAAEACAQVKQQRQREEVQRQERERREEGQRQERERQEAAKREAEARALEQLRARDDAARVAQRRAEEGPYDSFQAQQMCMTRVAKDFGLERWNEVIEQGSYVELMDRRIRNTTWGNGHMWWWRPKLKNAYTDEVVSVLCRVYDDGRVEVIYDD</sequence>
<feature type="transmembrane region" description="Helical" evidence="2">
    <location>
        <begin position="74"/>
        <end position="93"/>
    </location>
</feature>
<dbReference type="AlphaFoldDB" id="A0A318S8M5"/>
<evidence type="ECO:0000313" key="4">
    <source>
        <dbReference type="Proteomes" id="UP000248326"/>
    </source>
</evidence>
<evidence type="ECO:0000313" key="3">
    <source>
        <dbReference type="EMBL" id="PYE51982.1"/>
    </source>
</evidence>
<feature type="region of interest" description="Disordered" evidence="1">
    <location>
        <begin position="156"/>
        <end position="185"/>
    </location>
</feature>
<feature type="transmembrane region" description="Helical" evidence="2">
    <location>
        <begin position="7"/>
        <end position="26"/>
    </location>
</feature>
<comment type="caution">
    <text evidence="3">The sequence shown here is derived from an EMBL/GenBank/DDBJ whole genome shotgun (WGS) entry which is preliminary data.</text>
</comment>
<evidence type="ECO:0000256" key="1">
    <source>
        <dbReference type="SAM" id="MobiDB-lite"/>
    </source>
</evidence>
<protein>
    <submittedName>
        <fullName evidence="3">Uncharacterized protein</fullName>
    </submittedName>
</protein>
<keyword evidence="2" id="KW-0812">Transmembrane</keyword>
<reference evidence="3 4" key="1">
    <citation type="submission" date="2018-06" db="EMBL/GenBank/DDBJ databases">
        <title>Genomic Encyclopedia of Type Strains, Phase IV (KMG-IV): sequencing the most valuable type-strain genomes for metagenomic binning, comparative biology and taxonomic classification.</title>
        <authorList>
            <person name="Goeker M."/>
        </authorList>
    </citation>
    <scope>NUCLEOTIDE SEQUENCE [LARGE SCALE GENOMIC DNA]</scope>
    <source>
        <strain evidence="3 4">DSM 18048</strain>
    </source>
</reference>
<keyword evidence="2" id="KW-0472">Membrane</keyword>
<dbReference type="Proteomes" id="UP000248326">
    <property type="component" value="Unassembled WGS sequence"/>
</dbReference>
<proteinExistence type="predicted"/>
<organism evidence="3 4">
    <name type="scientific">Deinococcus yavapaiensis KR-236</name>
    <dbReference type="NCBI Taxonomy" id="694435"/>
    <lineage>
        <taxon>Bacteria</taxon>
        <taxon>Thermotogati</taxon>
        <taxon>Deinococcota</taxon>
        <taxon>Deinococci</taxon>
        <taxon>Deinococcales</taxon>
        <taxon>Deinococcaceae</taxon>
        <taxon>Deinococcus</taxon>
    </lineage>
</organism>
<evidence type="ECO:0000256" key="2">
    <source>
        <dbReference type="SAM" id="Phobius"/>
    </source>
</evidence>
<dbReference type="EMBL" id="QJSX01000013">
    <property type="protein sequence ID" value="PYE51982.1"/>
    <property type="molecule type" value="Genomic_DNA"/>
</dbReference>
<keyword evidence="4" id="KW-1185">Reference proteome</keyword>
<feature type="transmembrane region" description="Helical" evidence="2">
    <location>
        <begin position="32"/>
        <end position="53"/>
    </location>
</feature>
<name>A0A318S8M5_9DEIO</name>
<accession>A0A318S8M5</accession>